<name>A0A2P4YVZ1_9STRA</name>
<evidence type="ECO:0000313" key="3">
    <source>
        <dbReference type="Proteomes" id="UP000237271"/>
    </source>
</evidence>
<dbReference type="SUPFAM" id="SSF53474">
    <property type="entry name" value="alpha/beta-Hydrolases"/>
    <property type="match status" value="1"/>
</dbReference>
<organism evidence="2 3">
    <name type="scientific">Phytophthora palmivora</name>
    <dbReference type="NCBI Taxonomy" id="4796"/>
    <lineage>
        <taxon>Eukaryota</taxon>
        <taxon>Sar</taxon>
        <taxon>Stramenopiles</taxon>
        <taxon>Oomycota</taxon>
        <taxon>Peronosporomycetes</taxon>
        <taxon>Peronosporales</taxon>
        <taxon>Peronosporaceae</taxon>
        <taxon>Phytophthora</taxon>
    </lineage>
</organism>
<dbReference type="EMBL" id="NCKW01000001">
    <property type="protein sequence ID" value="POM81957.1"/>
    <property type="molecule type" value="Genomic_DNA"/>
</dbReference>
<dbReference type="Gene3D" id="3.40.50.1820">
    <property type="entry name" value="alpha/beta hydrolase"/>
    <property type="match status" value="1"/>
</dbReference>
<keyword evidence="2" id="KW-0645">Protease</keyword>
<protein>
    <submittedName>
        <fullName evidence="2">Serine protease family S33</fullName>
    </submittedName>
</protein>
<dbReference type="GO" id="GO:0008233">
    <property type="term" value="F:peptidase activity"/>
    <property type="evidence" value="ECO:0007669"/>
    <property type="project" value="UniProtKB-KW"/>
</dbReference>
<dbReference type="PANTHER" id="PTHR11614">
    <property type="entry name" value="PHOSPHOLIPASE-RELATED"/>
    <property type="match status" value="1"/>
</dbReference>
<dbReference type="GO" id="GO:0006508">
    <property type="term" value="P:proteolysis"/>
    <property type="evidence" value="ECO:0007669"/>
    <property type="project" value="UniProtKB-KW"/>
</dbReference>
<dbReference type="Proteomes" id="UP000237271">
    <property type="component" value="Unassembled WGS sequence"/>
</dbReference>
<dbReference type="Pfam" id="PF12146">
    <property type="entry name" value="Hydrolase_4"/>
    <property type="match status" value="1"/>
</dbReference>
<proteinExistence type="predicted"/>
<keyword evidence="3" id="KW-1185">Reference proteome</keyword>
<dbReference type="InterPro" id="IPR051044">
    <property type="entry name" value="MAG_DAG_Lipase"/>
</dbReference>
<gene>
    <name evidence="2" type="ORF">PHPALM_21</name>
</gene>
<dbReference type="InterPro" id="IPR022742">
    <property type="entry name" value="Hydrolase_4"/>
</dbReference>
<dbReference type="InterPro" id="IPR029058">
    <property type="entry name" value="AB_hydrolase_fold"/>
</dbReference>
<accession>A0A2P4YVZ1</accession>
<comment type="caution">
    <text evidence="2">The sequence shown here is derived from an EMBL/GenBank/DDBJ whole genome shotgun (WGS) entry which is preliminary data.</text>
</comment>
<keyword evidence="2" id="KW-0378">Hydrolase</keyword>
<dbReference type="AlphaFoldDB" id="A0A2P4YVZ1"/>
<dbReference type="OrthoDB" id="2498029at2759"/>
<evidence type="ECO:0000259" key="1">
    <source>
        <dbReference type="Pfam" id="PF12146"/>
    </source>
</evidence>
<feature type="domain" description="Serine aminopeptidase S33" evidence="1">
    <location>
        <begin position="52"/>
        <end position="321"/>
    </location>
</feature>
<reference evidence="2 3" key="1">
    <citation type="journal article" date="2017" name="Genome Biol. Evol.">
        <title>Phytophthora megakarya and P. palmivora, closely related causal agents of cacao black pod rot, underwent increases in genome sizes and gene numbers by different mechanisms.</title>
        <authorList>
            <person name="Ali S.S."/>
            <person name="Shao J."/>
            <person name="Lary D.J."/>
            <person name="Kronmiller B."/>
            <person name="Shen D."/>
            <person name="Strem M.D."/>
            <person name="Amoako-Attah I."/>
            <person name="Akrofi A.Y."/>
            <person name="Begoude B.A."/>
            <person name="Ten Hoopen G.M."/>
            <person name="Coulibaly K."/>
            <person name="Kebe B.I."/>
            <person name="Melnick R.L."/>
            <person name="Guiltinan M.J."/>
            <person name="Tyler B.M."/>
            <person name="Meinhardt L.W."/>
            <person name="Bailey B.A."/>
        </authorList>
    </citation>
    <scope>NUCLEOTIDE SEQUENCE [LARGE SCALE GENOMIC DNA]</scope>
    <source>
        <strain evidence="3">sbr112.9</strain>
    </source>
</reference>
<evidence type="ECO:0000313" key="2">
    <source>
        <dbReference type="EMBL" id="POM81957.1"/>
    </source>
</evidence>
<sequence>MKTDIGSTSPSYGSYAVLVPPVLQHLEGRFTNARNQLLFYFALFPPENLGLRGVVLFLHGSGDHCRRYVFLYERLCESGFGVIAYDMVNHGASHCDSPTTRGHVRSFLNLVEDTNAFVTFAKKSIFRQIKAPQFGSPTGSQSSASSRSWTPPMIISGTSFGALLGMHTILSGVHEFQAAFWGGATVGMEMSTAWKLQATVIQALSLIVPKVRIVAPLDYEMLWRDPGDLEDFKADALATTEDITARTMEQTMSAMNKLMRDKRIEQPNSNFCSLRMLFLTGSEDHIADQGVTRQFFSRLANTDKEFKVFDGVFHCVFEDPEREEVVAYVLRWLRLQ</sequence>